<gene>
    <name evidence="3" type="ORF">NBR_LOCUS15854</name>
</gene>
<keyword evidence="4" id="KW-1185">Reference proteome</keyword>
<evidence type="ECO:0000256" key="2">
    <source>
        <dbReference type="SAM" id="SignalP"/>
    </source>
</evidence>
<accession>A0A0N4YGC4</accession>
<evidence type="ECO:0000313" key="4">
    <source>
        <dbReference type="Proteomes" id="UP000271162"/>
    </source>
</evidence>
<evidence type="ECO:0000313" key="5">
    <source>
        <dbReference type="WBParaSite" id="NBR_0001585501-mRNA-1"/>
    </source>
</evidence>
<dbReference type="Proteomes" id="UP000271162">
    <property type="component" value="Unassembled WGS sequence"/>
</dbReference>
<name>A0A0N4YGC4_NIPBR</name>
<reference evidence="3 4" key="2">
    <citation type="submission" date="2018-11" db="EMBL/GenBank/DDBJ databases">
        <authorList>
            <consortium name="Pathogen Informatics"/>
        </authorList>
    </citation>
    <scope>NUCLEOTIDE SEQUENCE [LARGE SCALE GENOMIC DNA]</scope>
</reference>
<feature type="chain" id="PRO_5043125772" evidence="2">
    <location>
        <begin position="20"/>
        <end position="335"/>
    </location>
</feature>
<proteinExistence type="predicted"/>
<evidence type="ECO:0000256" key="1">
    <source>
        <dbReference type="SAM" id="MobiDB-lite"/>
    </source>
</evidence>
<organism evidence="5">
    <name type="scientific">Nippostrongylus brasiliensis</name>
    <name type="common">Rat hookworm</name>
    <dbReference type="NCBI Taxonomy" id="27835"/>
    <lineage>
        <taxon>Eukaryota</taxon>
        <taxon>Metazoa</taxon>
        <taxon>Ecdysozoa</taxon>
        <taxon>Nematoda</taxon>
        <taxon>Chromadorea</taxon>
        <taxon>Rhabditida</taxon>
        <taxon>Rhabditina</taxon>
        <taxon>Rhabditomorpha</taxon>
        <taxon>Strongyloidea</taxon>
        <taxon>Heligmosomidae</taxon>
        <taxon>Nippostrongylus</taxon>
    </lineage>
</organism>
<feature type="signal peptide" evidence="2">
    <location>
        <begin position="1"/>
        <end position="19"/>
    </location>
</feature>
<sequence>MVAVRLLVLLAALAIVGETAKYDIFDVIEKLTTLTKQDIIDRIKASEQASRLGVKNDDVIRLNGPLWSKFQTLRARLKTMTEAEQSVVRRLFSIARDVLERRMSDADVSERIVEAFQNGGQGLCARYQRLDRCSHLKYKVKAQIADDLCKPKAQPTVPGGHPATTGPSGHPATTGPSGHPATTGPSASSDENLDDLVNALEDAALIKVSGVSDLFKDSLNEAQKHQQAGVLSSHDFKRISKLIGKDIAKIKVKCIESDDKLNGKISECKTIYRAIGKIIDNVYDLATVKLPQHNRWFKNYYKNKLSIQNRYDETGTDPGTFVKNAINFADIISTL</sequence>
<reference evidence="5" key="1">
    <citation type="submission" date="2017-02" db="UniProtKB">
        <authorList>
            <consortium name="WormBaseParasite"/>
        </authorList>
    </citation>
    <scope>IDENTIFICATION</scope>
</reference>
<dbReference type="EMBL" id="UYSL01021918">
    <property type="protein sequence ID" value="VDL79448.1"/>
    <property type="molecule type" value="Genomic_DNA"/>
</dbReference>
<dbReference type="WBParaSite" id="NBR_0001585501-mRNA-1">
    <property type="protein sequence ID" value="NBR_0001585501-mRNA-1"/>
    <property type="gene ID" value="NBR_0001585501"/>
</dbReference>
<keyword evidence="2" id="KW-0732">Signal</keyword>
<dbReference type="AlphaFoldDB" id="A0A0N4YGC4"/>
<protein>
    <submittedName>
        <fullName evidence="3 5">Uncharacterized protein</fullName>
    </submittedName>
</protein>
<evidence type="ECO:0000313" key="3">
    <source>
        <dbReference type="EMBL" id="VDL79448.1"/>
    </source>
</evidence>
<feature type="region of interest" description="Disordered" evidence="1">
    <location>
        <begin position="150"/>
        <end position="192"/>
    </location>
</feature>